<dbReference type="InterPro" id="IPR007373">
    <property type="entry name" value="Thiamin_PyroPKinase_B1-bd"/>
</dbReference>
<evidence type="ECO:0000256" key="2">
    <source>
        <dbReference type="ARBA" id="ARBA00022741"/>
    </source>
</evidence>
<dbReference type="GO" id="GO:0009229">
    <property type="term" value="P:thiamine diphosphate biosynthetic process"/>
    <property type="evidence" value="ECO:0007669"/>
    <property type="project" value="InterPro"/>
</dbReference>
<dbReference type="CDD" id="cd07995">
    <property type="entry name" value="TPK"/>
    <property type="match status" value="1"/>
</dbReference>
<evidence type="ECO:0000256" key="5">
    <source>
        <dbReference type="NCBIfam" id="TIGR01378"/>
    </source>
</evidence>
<evidence type="ECO:0000256" key="1">
    <source>
        <dbReference type="ARBA" id="ARBA00022679"/>
    </source>
</evidence>
<organism evidence="7 8">
    <name type="scientific">Celeribacter persicus</name>
    <dbReference type="NCBI Taxonomy" id="1651082"/>
    <lineage>
        <taxon>Bacteria</taxon>
        <taxon>Pseudomonadati</taxon>
        <taxon>Pseudomonadota</taxon>
        <taxon>Alphaproteobacteria</taxon>
        <taxon>Rhodobacterales</taxon>
        <taxon>Roseobacteraceae</taxon>
        <taxon>Celeribacter</taxon>
    </lineage>
</organism>
<dbReference type="EMBL" id="QAOH01000006">
    <property type="protein sequence ID" value="PTQ72644.1"/>
    <property type="molecule type" value="Genomic_DNA"/>
</dbReference>
<dbReference type="SUPFAM" id="SSF63862">
    <property type="entry name" value="Thiamin pyrophosphokinase, substrate-binding domain"/>
    <property type="match status" value="1"/>
</dbReference>
<dbReference type="InterPro" id="IPR036371">
    <property type="entry name" value="TPK_B1-bd_sf"/>
</dbReference>
<dbReference type="SUPFAM" id="SSF63999">
    <property type="entry name" value="Thiamin pyrophosphokinase, catalytic domain"/>
    <property type="match status" value="1"/>
</dbReference>
<keyword evidence="1" id="KW-0808">Transferase</keyword>
<gene>
    <name evidence="7" type="ORF">C8N42_106154</name>
</gene>
<dbReference type="Pfam" id="PF04265">
    <property type="entry name" value="TPK_B1_binding"/>
    <property type="match status" value="1"/>
</dbReference>
<dbReference type="SMART" id="SM00983">
    <property type="entry name" value="TPK_B1_binding"/>
    <property type="match status" value="1"/>
</dbReference>
<proteinExistence type="predicted"/>
<dbReference type="GO" id="GO:0016301">
    <property type="term" value="F:kinase activity"/>
    <property type="evidence" value="ECO:0007669"/>
    <property type="project" value="UniProtKB-KW"/>
</dbReference>
<feature type="domain" description="Thiamin pyrophosphokinase thiamin-binding" evidence="6">
    <location>
        <begin position="150"/>
        <end position="223"/>
    </location>
</feature>
<evidence type="ECO:0000256" key="4">
    <source>
        <dbReference type="ARBA" id="ARBA00022840"/>
    </source>
</evidence>
<dbReference type="GO" id="GO:0005524">
    <property type="term" value="F:ATP binding"/>
    <property type="evidence" value="ECO:0007669"/>
    <property type="project" value="UniProtKB-KW"/>
</dbReference>
<sequence length="246" mass="26152">MVVIFSCPKCGKEVNESIMTPIEPALSTEENVTLLGGGAVRAEILNEALSFAPKLVAADGGAAKALALGHMPECVVGDFDSLDEKARAQIAPERLFHIPEQDSTDFEKALMCIAAPVILGVGFTGARIDHELAVYATLARFPDRRCVILGEEDLCFIAPPVFNLPTRPGDRVSLFPMGAVTGRSEGLRWPIEGISFAPDGRVGTSNIASGEQVTLCFDTPGMMVILSRAMLGTDLIARLLAAPDWG</sequence>
<evidence type="ECO:0000259" key="6">
    <source>
        <dbReference type="SMART" id="SM00983"/>
    </source>
</evidence>
<dbReference type="GO" id="GO:0006772">
    <property type="term" value="P:thiamine metabolic process"/>
    <property type="evidence" value="ECO:0007669"/>
    <property type="project" value="UniProtKB-UniRule"/>
</dbReference>
<accession>A0A2T5HM55</accession>
<comment type="caution">
    <text evidence="7">The sequence shown here is derived from an EMBL/GenBank/DDBJ whole genome shotgun (WGS) entry which is preliminary data.</text>
</comment>
<dbReference type="Proteomes" id="UP000244077">
    <property type="component" value="Unassembled WGS sequence"/>
</dbReference>
<dbReference type="NCBIfam" id="TIGR01378">
    <property type="entry name" value="thi_PPkinase"/>
    <property type="match status" value="1"/>
</dbReference>
<evidence type="ECO:0000313" key="8">
    <source>
        <dbReference type="Proteomes" id="UP000244077"/>
    </source>
</evidence>
<dbReference type="Gene3D" id="3.40.50.10240">
    <property type="entry name" value="Thiamin pyrophosphokinase, catalytic domain"/>
    <property type="match status" value="1"/>
</dbReference>
<keyword evidence="4" id="KW-0067">ATP-binding</keyword>
<keyword evidence="2" id="KW-0547">Nucleotide-binding</keyword>
<dbReference type="AlphaFoldDB" id="A0A2T5HM55"/>
<dbReference type="PANTHER" id="PTHR41299">
    <property type="entry name" value="THIAMINE PYROPHOSPHOKINASE"/>
    <property type="match status" value="1"/>
</dbReference>
<dbReference type="EC" id="2.7.6.2" evidence="5"/>
<dbReference type="GO" id="GO:0030975">
    <property type="term" value="F:thiamine binding"/>
    <property type="evidence" value="ECO:0007669"/>
    <property type="project" value="InterPro"/>
</dbReference>
<dbReference type="InterPro" id="IPR006282">
    <property type="entry name" value="Thi_PPkinase"/>
</dbReference>
<dbReference type="InterPro" id="IPR007371">
    <property type="entry name" value="TPK_catalytic"/>
</dbReference>
<protein>
    <recommendedName>
        <fullName evidence="5">Thiamine diphosphokinase</fullName>
        <ecNumber evidence="5">2.7.6.2</ecNumber>
    </recommendedName>
</protein>
<dbReference type="InterPro" id="IPR053149">
    <property type="entry name" value="TPK"/>
</dbReference>
<evidence type="ECO:0000313" key="7">
    <source>
        <dbReference type="EMBL" id="PTQ72644.1"/>
    </source>
</evidence>
<dbReference type="PANTHER" id="PTHR41299:SF1">
    <property type="entry name" value="THIAMINE PYROPHOSPHOKINASE"/>
    <property type="match status" value="1"/>
</dbReference>
<keyword evidence="8" id="KW-1185">Reference proteome</keyword>
<dbReference type="InterPro" id="IPR036759">
    <property type="entry name" value="TPK_catalytic_sf"/>
</dbReference>
<dbReference type="GO" id="GO:0004788">
    <property type="term" value="F:thiamine diphosphokinase activity"/>
    <property type="evidence" value="ECO:0007669"/>
    <property type="project" value="UniProtKB-UniRule"/>
</dbReference>
<dbReference type="Pfam" id="PF04263">
    <property type="entry name" value="TPK_catalytic"/>
    <property type="match status" value="1"/>
</dbReference>
<keyword evidence="3 7" id="KW-0418">Kinase</keyword>
<evidence type="ECO:0000256" key="3">
    <source>
        <dbReference type="ARBA" id="ARBA00022777"/>
    </source>
</evidence>
<reference evidence="7 8" key="1">
    <citation type="submission" date="2018-04" db="EMBL/GenBank/DDBJ databases">
        <title>Genomic Encyclopedia of Archaeal and Bacterial Type Strains, Phase II (KMG-II): from individual species to whole genera.</title>
        <authorList>
            <person name="Goeker M."/>
        </authorList>
    </citation>
    <scope>NUCLEOTIDE SEQUENCE [LARGE SCALE GENOMIC DNA]</scope>
    <source>
        <strain evidence="7 8">DSM 100434</strain>
    </source>
</reference>
<name>A0A2T5HM55_9RHOB</name>